<evidence type="ECO:0000313" key="2">
    <source>
        <dbReference type="Proteomes" id="UP000320679"/>
    </source>
</evidence>
<accession>A0A523UW53</accession>
<dbReference type="AlphaFoldDB" id="A0A523UW53"/>
<dbReference type="InterPro" id="IPR013783">
    <property type="entry name" value="Ig-like_fold"/>
</dbReference>
<proteinExistence type="predicted"/>
<sequence length="101" mass="10955">MAKFVVGTPVETEKAKVSVDVSTRQPIPVGTHEFQLEVVDDAGNESLPVTVKVTVRDTQRPTAVITAPQSVGYGQKFILDGSKSKDLPPGKIVKYIWTMLS</sequence>
<gene>
    <name evidence="1" type="ORF">E3J59_02695</name>
</gene>
<dbReference type="EMBL" id="SOJK01000114">
    <property type="protein sequence ID" value="TET46785.1"/>
    <property type="molecule type" value="Genomic_DNA"/>
</dbReference>
<protein>
    <recommendedName>
        <fullName evidence="3">HYR domain-containing protein</fullName>
    </recommendedName>
</protein>
<name>A0A523UW53_UNCAE</name>
<evidence type="ECO:0008006" key="3">
    <source>
        <dbReference type="Google" id="ProtNLM"/>
    </source>
</evidence>
<organism evidence="1 2">
    <name type="scientific">Aerophobetes bacterium</name>
    <dbReference type="NCBI Taxonomy" id="2030807"/>
    <lineage>
        <taxon>Bacteria</taxon>
        <taxon>Candidatus Aerophobota</taxon>
    </lineage>
</organism>
<dbReference type="Proteomes" id="UP000320679">
    <property type="component" value="Unassembled WGS sequence"/>
</dbReference>
<evidence type="ECO:0000313" key="1">
    <source>
        <dbReference type="EMBL" id="TET46785.1"/>
    </source>
</evidence>
<reference evidence="1 2" key="1">
    <citation type="submission" date="2019-03" db="EMBL/GenBank/DDBJ databases">
        <title>Metabolic potential of uncultured bacteria and archaea associated with petroleum seepage in deep-sea sediments.</title>
        <authorList>
            <person name="Dong X."/>
            <person name="Hubert C."/>
        </authorList>
    </citation>
    <scope>NUCLEOTIDE SEQUENCE [LARGE SCALE GENOMIC DNA]</scope>
    <source>
        <strain evidence="1">E29_bin78</strain>
    </source>
</reference>
<comment type="caution">
    <text evidence="1">The sequence shown here is derived from an EMBL/GenBank/DDBJ whole genome shotgun (WGS) entry which is preliminary data.</text>
</comment>
<dbReference type="Gene3D" id="2.60.40.10">
    <property type="entry name" value="Immunoglobulins"/>
    <property type="match status" value="2"/>
</dbReference>